<organism evidence="19 20">
    <name type="scientific">Cephalotus follicularis</name>
    <name type="common">Albany pitcher plant</name>
    <dbReference type="NCBI Taxonomy" id="3775"/>
    <lineage>
        <taxon>Eukaryota</taxon>
        <taxon>Viridiplantae</taxon>
        <taxon>Streptophyta</taxon>
        <taxon>Embryophyta</taxon>
        <taxon>Tracheophyta</taxon>
        <taxon>Spermatophyta</taxon>
        <taxon>Magnoliopsida</taxon>
        <taxon>eudicotyledons</taxon>
        <taxon>Gunneridae</taxon>
        <taxon>Pentapetalae</taxon>
        <taxon>rosids</taxon>
        <taxon>fabids</taxon>
        <taxon>Oxalidales</taxon>
        <taxon>Cephalotaceae</taxon>
        <taxon>Cephalotus</taxon>
    </lineage>
</organism>
<keyword evidence="9" id="KW-0067">ATP-binding</keyword>
<dbReference type="FunFam" id="1.10.1070.11:FF:000024">
    <property type="entry name" value="Serine/threonine-protein kinase ATR"/>
    <property type="match status" value="1"/>
</dbReference>
<dbReference type="Gene3D" id="1.25.10.10">
    <property type="entry name" value="Leucine-rich Repeat Variant"/>
    <property type="match status" value="1"/>
</dbReference>
<dbReference type="SUPFAM" id="SSF56112">
    <property type="entry name" value="Protein kinase-like (PK-like)"/>
    <property type="match status" value="1"/>
</dbReference>
<dbReference type="PROSITE" id="PS00916">
    <property type="entry name" value="PI3_4_KINASE_2"/>
    <property type="match status" value="1"/>
</dbReference>
<dbReference type="Pfam" id="PF02260">
    <property type="entry name" value="FATC"/>
    <property type="match status" value="1"/>
</dbReference>
<dbReference type="InterPro" id="IPR016024">
    <property type="entry name" value="ARM-type_fold"/>
</dbReference>
<dbReference type="Pfam" id="PF00454">
    <property type="entry name" value="PI3_PI4_kinase"/>
    <property type="match status" value="1"/>
</dbReference>
<dbReference type="InterPro" id="IPR003152">
    <property type="entry name" value="FATC_dom"/>
</dbReference>
<dbReference type="OrthoDB" id="381190at2759"/>
<dbReference type="GO" id="GO:0000723">
    <property type="term" value="P:telomere maintenance"/>
    <property type="evidence" value="ECO:0007669"/>
    <property type="project" value="TreeGrafter"/>
</dbReference>
<dbReference type="Pfam" id="PF23593">
    <property type="entry name" value="HEAT_ATR"/>
    <property type="match status" value="1"/>
</dbReference>
<dbReference type="PROSITE" id="PS50290">
    <property type="entry name" value="PI3_4_KINASE_3"/>
    <property type="match status" value="1"/>
</dbReference>
<dbReference type="InterPro" id="IPR011990">
    <property type="entry name" value="TPR-like_helical_dom_sf"/>
</dbReference>
<evidence type="ECO:0000256" key="1">
    <source>
        <dbReference type="ARBA" id="ARBA00004123"/>
    </source>
</evidence>
<reference evidence="20" key="1">
    <citation type="submission" date="2016-04" db="EMBL/GenBank/DDBJ databases">
        <title>Cephalotus genome sequencing.</title>
        <authorList>
            <person name="Fukushima K."/>
            <person name="Hasebe M."/>
            <person name="Fang X."/>
        </authorList>
    </citation>
    <scope>NUCLEOTIDE SEQUENCE [LARGE SCALE GENOMIC DNA]</scope>
    <source>
        <strain evidence="20">cv. St1</strain>
    </source>
</reference>
<keyword evidence="6" id="KW-0547">Nucleotide-binding</keyword>
<evidence type="ECO:0000256" key="15">
    <source>
        <dbReference type="ARBA" id="ARBA00048679"/>
    </source>
</evidence>
<gene>
    <name evidence="19" type="ORF">CFOL_v3_30031</name>
</gene>
<comment type="caution">
    <text evidence="19">The sequence shown here is derived from an EMBL/GenBank/DDBJ whole genome shotgun (WGS) entry which is preliminary data.</text>
</comment>
<evidence type="ECO:0000256" key="9">
    <source>
        <dbReference type="ARBA" id="ARBA00022840"/>
    </source>
</evidence>
<dbReference type="InterPro" id="IPR000403">
    <property type="entry name" value="PI3/4_kinase_cat_dom"/>
</dbReference>
<evidence type="ECO:0000259" key="18">
    <source>
        <dbReference type="PROSITE" id="PS51190"/>
    </source>
</evidence>
<dbReference type="PROSITE" id="PS51190">
    <property type="entry name" value="FATC"/>
    <property type="match status" value="1"/>
</dbReference>
<sequence>MGGCLKALYSSCPDDFVKLTAADLMNVFTQSMWRTKSQELKAALCSAYMRIAKISPPRIWRPEYLMHMLFFPEPCFLLINCFEAAISILGPDCVGGRATCTGSLPLPTSVEKSTENSSVGEKRHFQVVNTYKTKRQKVDDEVIAADANVSMEHKLTHIITCERDEEYADHLQLSLLSFVEQLNPPTGAPNSVGPDMKLRALSMLCIAFCKYPQTNVSLCIFQKMHSWIPWICEQAQKGNSIKLDILIYLEGIHSILLTESPSSMENTVFKKYSDADLMHALLKLPWSQFLEITEPHCLRKMKCVSVQIISKLRPSLKTESALEVLDLGLHDEAEEVRLEAIISMPVIVLGFGAGILSHIFQRLKLLGKNEHDKVKKIIPVCLGFLSCLYESFSGVADLKKGKCKLYIDVDNLKKNQTVDYLLHGFWCSKCDRSVVHSHELYSISIHLPDMKSLEVGLDCDIIYLHSIFFELLYNESSEEVQVACVGIVRRILMHGTADVLLKERCKWIESVEYLLLNRKKSVREAFCSQISAFLEKPILSCLFVYDDTSKKSKEEQFLDMIKHALTAAEDPEIFETLLESTAELMNAVDIYSQFFLFSLILLIDQLDNKHTTVRMNALWLIKNSCHFHLKGGFDLILSKVVHVRNELFDFLAVRLANRPKMVREFAEAALGIEMEELIKRMIPVVIPKLVVSHQDNEQAIFTLHELAKCLNIDMVPLIVNWLPKVLAFALHQADRRELLSTLKFYHVQTGSDNQEIFAAALPALLDELVCFLDGADSDDISKRLARVPEMIKEVAGVLTGTEDLSFFLRNHFVGLLNSIDRKMLHAEDISLQKQALQRIEMLITMMGNHLNTYVPKLMVLLMHAIDKEPLQSEGLSVLHFFIEQLASVSPSSIKHVISQVFAALFPFLEREKGNPSIHLNKVAKILQELVLKNINVLKQHIREFPLLPSISSLTEVNKAIQEARGSVTLKDQLRDVVDGLNHENLNVRYMVVCEFRKLLNLRREDVAALIIGETSTDMDVLSSLITSLLRGCTEESRTVVGQRLKLVCADCLGALGAVDPAKVKVYSCQRFKIQCTDDDLIYELIHKQLARAFRAAPDTIFQDSAALAIQELLKIAGCEASMDVNVAASVPQKNKETASGIKNTGTSCEMNRRGQRLWDRFSNYVKEIIAPCLTSRFQLPNVADSASSGPIYRPSMSFRRWIFFWIKKLTLHATGSRASIFNACRGIVRHDVQTAIYLLPYLVLNVVCHGTEEARHGIAKEILCVLDAAALENSGAAVYGIISGGQSEVCIQAVFTLLDNLGQWMDDVEQDLALSQTLQSSASKQPPSKSKDQTPILLTGQDQLLIQCKYVSELLTEIPKVTLARASFRCQAYARSLMYFESYVHEKSGSFNPAAERSGIFEDEDVSYLMEIYSCLDEPDGLSGLACLRKSLSLQDQLLINKKAGNWAEVLTYCEQALQNEPTSIQRHSDVLNCLLNMCHLQAMFTHVDGLISRIPQYKKTWCMQGVQAAWRLGRWDLMDEYLSGADEEGLLCSSSESNATFDMDVAKILQAMMKKDQFSVAEKIALSKQALIAPLAAAGMDSYMRAYPIVVKLHLLRELEDFHNLLVDDSFLEKSFHLGELGFTQVMGNWENRLRFTQSSLWAREPLLAFRRLVYGSSGLGAQVGNCWLQYAKLCRLAGHYETANRAILEAQASGAPNVQMEKAKLLWSTRRSDGAIAELQQSLLNMPVGVVGSAISSIISLSLVPLNPPPLLNDTEALNDNRDIAKTLLLYSRWIHYTGQKQKEDVINLYSKVKEMQPMWEKGYFYMAKYCDEVLGDARKRQEENFELGPRIVLSNSVVTSSNLNTEKRWWSYLPDVLLFYAKGLHRGHKNLFQALPRLLTLWFDFGTIYQRSGSSSNKDLKSAHGKVMSIMRGCLKDLPTYQWLTVLPQLVSRICHQNEEIVRLVKHIITSVLRQYPQQALWIMAAVSKSTVPSRREAAAEIIQAARKGFSQGNSGSNLFAQFASLVDHLIKLCFHNTGQPKSKTINILTEFSALKRMMPLGIIMPIQQSLIVSLPTYDVNPTDSLASVIFSATDLPTICGIADEAEVLSSLQQPKKIILLGSDGVERPFLCKPKDDLRKDARMMEFTAMINHLLSKYPESRRRKLYMRTFAVIPLTEDCGMVEWVPHTRGLRHILQDIYVTCGKFNRQKTNPRIKRLYDQCQGKMPEDEMLKSKILPMFPPVFHKWFLTNFSEPAAWFRARVTYAHTTAVWSMVGHIVGLGDRHGENILFDSTTGDCVHVDFSCLFDKGLQLEKPELVPFRLTQNMIDGLGITGYEGIFLRVCEITLSVLRTHRETLMSVLETFIHDPLVEWTKSHKSSGVEVQNPHAQRAISNIEARLQGVLVGVGAAPSLPLSVEGQARRLIAEAVSHKNLGKMYIWWMPWF</sequence>
<evidence type="ECO:0000259" key="17">
    <source>
        <dbReference type="PROSITE" id="PS51189"/>
    </source>
</evidence>
<keyword evidence="8 19" id="KW-0418">Kinase</keyword>
<accession>A0A1Q3D2D6</accession>
<dbReference type="InterPro" id="IPR050517">
    <property type="entry name" value="DDR_Repair_Kinase"/>
</dbReference>
<dbReference type="SMART" id="SM01343">
    <property type="entry name" value="FATC"/>
    <property type="match status" value="1"/>
</dbReference>
<evidence type="ECO:0000313" key="20">
    <source>
        <dbReference type="Proteomes" id="UP000187406"/>
    </source>
</evidence>
<dbReference type="GO" id="GO:0000077">
    <property type="term" value="P:DNA damage checkpoint signaling"/>
    <property type="evidence" value="ECO:0007669"/>
    <property type="project" value="TreeGrafter"/>
</dbReference>
<evidence type="ECO:0000256" key="11">
    <source>
        <dbReference type="ARBA" id="ARBA00023242"/>
    </source>
</evidence>
<evidence type="ECO:0000256" key="14">
    <source>
        <dbReference type="ARBA" id="ARBA00047899"/>
    </source>
</evidence>
<dbReference type="Pfam" id="PF08064">
    <property type="entry name" value="UME"/>
    <property type="match status" value="1"/>
</dbReference>
<dbReference type="InParanoid" id="A0A1Q3D2D6"/>
<keyword evidence="7" id="KW-0227">DNA damage</keyword>
<dbReference type="Gene3D" id="1.25.40.10">
    <property type="entry name" value="Tetratricopeptide repeat domain"/>
    <property type="match status" value="1"/>
</dbReference>
<dbReference type="InterPro" id="IPR057564">
    <property type="entry name" value="HEAT_ATR"/>
</dbReference>
<evidence type="ECO:0000256" key="4">
    <source>
        <dbReference type="ARBA" id="ARBA00022527"/>
    </source>
</evidence>
<dbReference type="InterPro" id="IPR018936">
    <property type="entry name" value="PI3/4_kinase_CS"/>
</dbReference>
<keyword evidence="11" id="KW-0539">Nucleus</keyword>
<feature type="domain" description="PI3K/PI4K catalytic" evidence="16">
    <location>
        <begin position="2085"/>
        <end position="2398"/>
    </location>
</feature>
<dbReference type="Proteomes" id="UP000187406">
    <property type="component" value="Unassembled WGS sequence"/>
</dbReference>
<dbReference type="InterPro" id="IPR003151">
    <property type="entry name" value="PIK-rel_kinase_FAT"/>
</dbReference>
<comment type="catalytic activity">
    <reaction evidence="14">
        <text>L-threonyl-[protein] + ATP = O-phospho-L-threonyl-[protein] + ADP + H(+)</text>
        <dbReference type="Rhea" id="RHEA:46608"/>
        <dbReference type="Rhea" id="RHEA-COMP:11060"/>
        <dbReference type="Rhea" id="RHEA-COMP:11605"/>
        <dbReference type="ChEBI" id="CHEBI:15378"/>
        <dbReference type="ChEBI" id="CHEBI:30013"/>
        <dbReference type="ChEBI" id="CHEBI:30616"/>
        <dbReference type="ChEBI" id="CHEBI:61977"/>
        <dbReference type="ChEBI" id="CHEBI:456216"/>
        <dbReference type="EC" id="2.7.11.1"/>
    </reaction>
</comment>
<dbReference type="SMART" id="SM00802">
    <property type="entry name" value="UME"/>
    <property type="match status" value="1"/>
</dbReference>
<dbReference type="CDD" id="cd00892">
    <property type="entry name" value="PIKKc_ATR"/>
    <property type="match status" value="1"/>
</dbReference>
<evidence type="ECO:0000259" key="16">
    <source>
        <dbReference type="PROSITE" id="PS50290"/>
    </source>
</evidence>
<comment type="similarity">
    <text evidence="2">Belongs to the PI3/PI4-kinase family. ATM subfamily.</text>
</comment>
<dbReference type="InterPro" id="IPR036940">
    <property type="entry name" value="PI3/4_kinase_cat_sf"/>
</dbReference>
<dbReference type="Pfam" id="PF02259">
    <property type="entry name" value="FAT"/>
    <property type="match status" value="1"/>
</dbReference>
<evidence type="ECO:0000256" key="6">
    <source>
        <dbReference type="ARBA" id="ARBA00022741"/>
    </source>
</evidence>
<comment type="catalytic activity">
    <reaction evidence="15">
        <text>L-seryl-[protein] + ATP = O-phospho-L-seryl-[protein] + ADP + H(+)</text>
        <dbReference type="Rhea" id="RHEA:17989"/>
        <dbReference type="Rhea" id="RHEA-COMP:9863"/>
        <dbReference type="Rhea" id="RHEA-COMP:11604"/>
        <dbReference type="ChEBI" id="CHEBI:15378"/>
        <dbReference type="ChEBI" id="CHEBI:29999"/>
        <dbReference type="ChEBI" id="CHEBI:30616"/>
        <dbReference type="ChEBI" id="CHEBI:83421"/>
        <dbReference type="ChEBI" id="CHEBI:456216"/>
        <dbReference type="EC" id="2.7.11.1"/>
    </reaction>
</comment>
<dbReference type="STRING" id="3775.A0A1Q3D2D6"/>
<dbReference type="GO" id="GO:0004674">
    <property type="term" value="F:protein serine/threonine kinase activity"/>
    <property type="evidence" value="ECO:0007669"/>
    <property type="project" value="UniProtKB-KW"/>
</dbReference>
<proteinExistence type="inferred from homology"/>
<dbReference type="Pfam" id="PF25030">
    <property type="entry name" value="M-HEAT_ATR"/>
    <property type="match status" value="1"/>
</dbReference>
<dbReference type="GO" id="GO:0005694">
    <property type="term" value="C:chromosome"/>
    <property type="evidence" value="ECO:0007669"/>
    <property type="project" value="TreeGrafter"/>
</dbReference>
<keyword evidence="10" id="KW-0234">DNA repair</keyword>
<dbReference type="Gene3D" id="1.10.1070.11">
    <property type="entry name" value="Phosphatidylinositol 3-/4-kinase, catalytic domain"/>
    <property type="match status" value="1"/>
</dbReference>
<dbReference type="PANTHER" id="PTHR11139:SF69">
    <property type="entry name" value="SERINE_THREONINE-PROTEIN KINASE ATR"/>
    <property type="match status" value="1"/>
</dbReference>
<evidence type="ECO:0000256" key="7">
    <source>
        <dbReference type="ARBA" id="ARBA00022763"/>
    </source>
</evidence>
<dbReference type="GO" id="GO:0006281">
    <property type="term" value="P:DNA repair"/>
    <property type="evidence" value="ECO:0007669"/>
    <property type="project" value="UniProtKB-KW"/>
</dbReference>
<feature type="domain" description="FATC" evidence="18">
    <location>
        <begin position="2396"/>
        <end position="2428"/>
    </location>
</feature>
<feature type="domain" description="FAT" evidence="17">
    <location>
        <begin position="1362"/>
        <end position="1973"/>
    </location>
</feature>
<dbReference type="SUPFAM" id="SSF48371">
    <property type="entry name" value="ARM repeat"/>
    <property type="match status" value="2"/>
</dbReference>
<keyword evidence="4" id="KW-0723">Serine/threonine-protein kinase</keyword>
<evidence type="ECO:0000256" key="10">
    <source>
        <dbReference type="ARBA" id="ARBA00023204"/>
    </source>
</evidence>
<evidence type="ECO:0000256" key="13">
    <source>
        <dbReference type="ARBA" id="ARBA00024420"/>
    </source>
</evidence>
<dbReference type="PANTHER" id="PTHR11139">
    <property type="entry name" value="ATAXIA TELANGIECTASIA MUTATED ATM -RELATED"/>
    <property type="match status" value="1"/>
</dbReference>
<keyword evidence="5" id="KW-0808">Transferase</keyword>
<protein>
    <recommendedName>
        <fullName evidence="13">Serine/threonine-protein kinase ATR</fullName>
        <ecNumber evidence="3">2.7.11.1</ecNumber>
    </recommendedName>
</protein>
<dbReference type="PROSITE" id="PS51189">
    <property type="entry name" value="FAT"/>
    <property type="match status" value="1"/>
</dbReference>
<evidence type="ECO:0000256" key="5">
    <source>
        <dbReference type="ARBA" id="ARBA00022679"/>
    </source>
</evidence>
<dbReference type="InterPro" id="IPR012993">
    <property type="entry name" value="UME"/>
</dbReference>
<evidence type="ECO:0000256" key="2">
    <source>
        <dbReference type="ARBA" id="ARBA00010769"/>
    </source>
</evidence>
<name>A0A1Q3D2D6_CEPFO</name>
<keyword evidence="12" id="KW-0131">Cell cycle</keyword>
<evidence type="ECO:0000256" key="8">
    <source>
        <dbReference type="ARBA" id="ARBA00022777"/>
    </source>
</evidence>
<dbReference type="EC" id="2.7.11.1" evidence="3"/>
<evidence type="ECO:0000256" key="12">
    <source>
        <dbReference type="ARBA" id="ARBA00023306"/>
    </source>
</evidence>
<dbReference type="InterPro" id="IPR014009">
    <property type="entry name" value="PIK_FAT"/>
</dbReference>
<dbReference type="GO" id="GO:0005634">
    <property type="term" value="C:nucleus"/>
    <property type="evidence" value="ECO:0007669"/>
    <property type="project" value="UniProtKB-SubCell"/>
</dbReference>
<dbReference type="InterPro" id="IPR011989">
    <property type="entry name" value="ARM-like"/>
</dbReference>
<dbReference type="SMART" id="SM00146">
    <property type="entry name" value="PI3Kc"/>
    <property type="match status" value="1"/>
</dbReference>
<dbReference type="InterPro" id="IPR056802">
    <property type="entry name" value="ATR-like_M-HEAT"/>
</dbReference>
<dbReference type="GO" id="GO:0005524">
    <property type="term" value="F:ATP binding"/>
    <property type="evidence" value="ECO:0007669"/>
    <property type="project" value="UniProtKB-KW"/>
</dbReference>
<keyword evidence="20" id="KW-1185">Reference proteome</keyword>
<comment type="subcellular location">
    <subcellularLocation>
        <location evidence="1">Nucleus</location>
    </subcellularLocation>
</comment>
<evidence type="ECO:0000313" key="19">
    <source>
        <dbReference type="EMBL" id="GAV86602.1"/>
    </source>
</evidence>
<evidence type="ECO:0000256" key="3">
    <source>
        <dbReference type="ARBA" id="ARBA00012513"/>
    </source>
</evidence>
<dbReference type="FunFam" id="3.30.1010.10:FF:000036">
    <property type="entry name" value="Serine/threonine-protein kinase ATR"/>
    <property type="match status" value="1"/>
</dbReference>
<dbReference type="Gene3D" id="3.30.1010.10">
    <property type="entry name" value="Phosphatidylinositol 3-kinase Catalytic Subunit, Chain A, domain 4"/>
    <property type="match status" value="1"/>
</dbReference>
<dbReference type="FunCoup" id="A0A1Q3D2D6">
    <property type="interactions" value="2049"/>
</dbReference>
<dbReference type="InterPro" id="IPR011009">
    <property type="entry name" value="Kinase-like_dom_sf"/>
</dbReference>
<dbReference type="EMBL" id="BDDD01003968">
    <property type="protein sequence ID" value="GAV86602.1"/>
    <property type="molecule type" value="Genomic_DNA"/>
</dbReference>